<dbReference type="OrthoDB" id="9813158at2"/>
<accession>A0A1G8EJP7</accession>
<evidence type="ECO:0000259" key="1">
    <source>
        <dbReference type="Pfam" id="PF13622"/>
    </source>
</evidence>
<dbReference type="Gene3D" id="3.10.129.10">
    <property type="entry name" value="Hotdog Thioesterase"/>
    <property type="match status" value="1"/>
</dbReference>
<dbReference type="PANTHER" id="PTHR43240:SF3">
    <property type="entry name" value="THIOESTERASE DOMAIN-CONTAINING PROTEIN"/>
    <property type="match status" value="1"/>
</dbReference>
<keyword evidence="3" id="KW-1185">Reference proteome</keyword>
<proteinExistence type="predicted"/>
<organism evidence="2 3">
    <name type="scientific">Roseospirillum parvum</name>
    <dbReference type="NCBI Taxonomy" id="83401"/>
    <lineage>
        <taxon>Bacteria</taxon>
        <taxon>Pseudomonadati</taxon>
        <taxon>Pseudomonadota</taxon>
        <taxon>Alphaproteobacteria</taxon>
        <taxon>Rhodospirillales</taxon>
        <taxon>Rhodospirillaceae</taxon>
        <taxon>Roseospirillum</taxon>
    </lineage>
</organism>
<dbReference type="EMBL" id="FNCV01000010">
    <property type="protein sequence ID" value="SDH70163.1"/>
    <property type="molecule type" value="Genomic_DNA"/>
</dbReference>
<sequence>MLERIRTLKAEGRFPEVCALFPYAGFLGIEVAVEGDTLTTRLPFKADNVGNTSLPALHGGVVGGLLEHAAIMELLWRLDPTVPPRIINLSVDYLRPCRAVTTLARAEMVKQGRRIANIRVSAWQDGPDRPVAAAHCHFMLD</sequence>
<name>A0A1G8EJP7_9PROT</name>
<dbReference type="SUPFAM" id="SSF54637">
    <property type="entry name" value="Thioesterase/thiol ester dehydrase-isomerase"/>
    <property type="match status" value="1"/>
</dbReference>
<evidence type="ECO:0000313" key="2">
    <source>
        <dbReference type="EMBL" id="SDH70163.1"/>
    </source>
</evidence>
<dbReference type="RefSeq" id="WP_092621056.1">
    <property type="nucleotide sequence ID" value="NZ_FNCV01000010.1"/>
</dbReference>
<evidence type="ECO:0000313" key="3">
    <source>
        <dbReference type="Proteomes" id="UP000217076"/>
    </source>
</evidence>
<protein>
    <submittedName>
        <fullName evidence="2">Uncharacterized domain 1-containing protein</fullName>
    </submittedName>
</protein>
<dbReference type="AlphaFoldDB" id="A0A1G8EJP7"/>
<feature type="domain" description="Acyl-CoA thioesterase-like N-terminal HotDog" evidence="1">
    <location>
        <begin position="56"/>
        <end position="138"/>
    </location>
</feature>
<gene>
    <name evidence="2" type="ORF">SAMN05421742_11064</name>
</gene>
<dbReference type="Proteomes" id="UP000217076">
    <property type="component" value="Unassembled WGS sequence"/>
</dbReference>
<dbReference type="PANTHER" id="PTHR43240">
    <property type="entry name" value="1,4-DIHYDROXY-2-NAPHTHOYL-COA THIOESTERASE 1"/>
    <property type="match status" value="1"/>
</dbReference>
<dbReference type="Pfam" id="PF13622">
    <property type="entry name" value="4HBT_3"/>
    <property type="match status" value="1"/>
</dbReference>
<reference evidence="3" key="1">
    <citation type="submission" date="2016-10" db="EMBL/GenBank/DDBJ databases">
        <authorList>
            <person name="Varghese N."/>
            <person name="Submissions S."/>
        </authorList>
    </citation>
    <scope>NUCLEOTIDE SEQUENCE [LARGE SCALE GENOMIC DNA]</scope>
    <source>
        <strain evidence="3">930I</strain>
    </source>
</reference>
<dbReference type="STRING" id="83401.SAMN05421742_11064"/>
<dbReference type="InterPro" id="IPR029069">
    <property type="entry name" value="HotDog_dom_sf"/>
</dbReference>
<dbReference type="InterPro" id="IPR049449">
    <property type="entry name" value="TesB_ACOT8-like_N"/>
</dbReference>
<dbReference type="CDD" id="cd03443">
    <property type="entry name" value="PaaI_thioesterase"/>
    <property type="match status" value="1"/>
</dbReference>